<evidence type="ECO:0000313" key="11">
    <source>
        <dbReference type="EMBL" id="QNP67495.1"/>
    </source>
</evidence>
<dbReference type="PANTHER" id="PTHR42718">
    <property type="entry name" value="MAJOR FACILITATOR SUPERFAMILY MULTIDRUG TRANSPORTER MFSC"/>
    <property type="match status" value="1"/>
</dbReference>
<protein>
    <submittedName>
        <fullName evidence="11">MFS transporter</fullName>
    </submittedName>
</protein>
<evidence type="ECO:0000313" key="12">
    <source>
        <dbReference type="Proteomes" id="UP000516230"/>
    </source>
</evidence>
<evidence type="ECO:0000256" key="1">
    <source>
        <dbReference type="ARBA" id="ARBA00004651"/>
    </source>
</evidence>
<dbReference type="KEGG" id="sgj:IAG43_19615"/>
<evidence type="ECO:0000256" key="9">
    <source>
        <dbReference type="SAM" id="Phobius"/>
    </source>
</evidence>
<evidence type="ECO:0000256" key="7">
    <source>
        <dbReference type="ARBA" id="ARBA00023251"/>
    </source>
</evidence>
<dbReference type="GO" id="GO:0022857">
    <property type="term" value="F:transmembrane transporter activity"/>
    <property type="evidence" value="ECO:0007669"/>
    <property type="project" value="InterPro"/>
</dbReference>
<keyword evidence="7" id="KW-0046">Antibiotic resistance</keyword>
<evidence type="ECO:0000256" key="3">
    <source>
        <dbReference type="ARBA" id="ARBA00022475"/>
    </source>
</evidence>
<dbReference type="RefSeq" id="WP_187744543.1">
    <property type="nucleotide sequence ID" value="NZ_CP060825.1"/>
</dbReference>
<dbReference type="AlphaFoldDB" id="A0A7H0I3X9"/>
<feature type="transmembrane region" description="Helical" evidence="9">
    <location>
        <begin position="412"/>
        <end position="434"/>
    </location>
</feature>
<feature type="transmembrane region" description="Helical" evidence="9">
    <location>
        <begin position="65"/>
        <end position="81"/>
    </location>
</feature>
<dbReference type="InterPro" id="IPR004638">
    <property type="entry name" value="EmrB-like"/>
</dbReference>
<feature type="transmembrane region" description="Helical" evidence="9">
    <location>
        <begin position="460"/>
        <end position="479"/>
    </location>
</feature>
<keyword evidence="2" id="KW-0813">Transport</keyword>
<reference evidence="11 12" key="1">
    <citation type="submission" date="2020-08" db="EMBL/GenBank/DDBJ databases">
        <title>A novel species.</title>
        <authorList>
            <person name="Gao J."/>
        </authorList>
    </citation>
    <scope>NUCLEOTIDE SEQUENCE [LARGE SCALE GENOMIC DNA]</scope>
    <source>
        <strain evidence="11 12">CRPJ-33</strain>
    </source>
</reference>
<dbReference type="GO" id="GO:0046677">
    <property type="term" value="P:response to antibiotic"/>
    <property type="evidence" value="ECO:0007669"/>
    <property type="project" value="UniProtKB-KW"/>
</dbReference>
<evidence type="ECO:0000256" key="2">
    <source>
        <dbReference type="ARBA" id="ARBA00022448"/>
    </source>
</evidence>
<dbReference type="InterPro" id="IPR020846">
    <property type="entry name" value="MFS_dom"/>
</dbReference>
<keyword evidence="6 9" id="KW-0472">Membrane</keyword>
<dbReference type="CDD" id="cd17321">
    <property type="entry name" value="MFS_MMR_MDR_like"/>
    <property type="match status" value="1"/>
</dbReference>
<evidence type="ECO:0000256" key="5">
    <source>
        <dbReference type="ARBA" id="ARBA00022989"/>
    </source>
</evidence>
<comment type="subcellular location">
    <subcellularLocation>
        <location evidence="1">Cell membrane</location>
        <topology evidence="1">Multi-pass membrane protein</topology>
    </subcellularLocation>
</comment>
<dbReference type="PANTHER" id="PTHR42718:SF46">
    <property type="entry name" value="BLR6921 PROTEIN"/>
    <property type="match status" value="1"/>
</dbReference>
<name>A0A7H0I3X9_9ACTN</name>
<feature type="transmembrane region" description="Helical" evidence="9">
    <location>
        <begin position="153"/>
        <end position="173"/>
    </location>
</feature>
<dbReference type="Proteomes" id="UP000516230">
    <property type="component" value="Chromosome"/>
</dbReference>
<feature type="transmembrane region" description="Helical" evidence="9">
    <location>
        <begin position="118"/>
        <end position="141"/>
    </location>
</feature>
<dbReference type="Pfam" id="PF07690">
    <property type="entry name" value="MFS_1"/>
    <property type="match status" value="1"/>
</dbReference>
<dbReference type="SUPFAM" id="SSF103473">
    <property type="entry name" value="MFS general substrate transporter"/>
    <property type="match status" value="1"/>
</dbReference>
<dbReference type="PROSITE" id="PS50850">
    <property type="entry name" value="MFS"/>
    <property type="match status" value="1"/>
</dbReference>
<feature type="transmembrane region" description="Helical" evidence="9">
    <location>
        <begin position="93"/>
        <end position="112"/>
    </location>
</feature>
<feature type="region of interest" description="Disordered" evidence="8">
    <location>
        <begin position="487"/>
        <end position="507"/>
    </location>
</feature>
<accession>A0A7H0I3X9</accession>
<evidence type="ECO:0000259" key="10">
    <source>
        <dbReference type="PROSITE" id="PS50850"/>
    </source>
</evidence>
<dbReference type="Gene3D" id="1.20.1250.20">
    <property type="entry name" value="MFS general substrate transporter like domains"/>
    <property type="match status" value="1"/>
</dbReference>
<feature type="transmembrane region" description="Helical" evidence="9">
    <location>
        <begin position="25"/>
        <end position="45"/>
    </location>
</feature>
<keyword evidence="4 9" id="KW-0812">Transmembrane</keyword>
<feature type="compositionally biased region" description="Low complexity" evidence="8">
    <location>
        <begin position="494"/>
        <end position="507"/>
    </location>
</feature>
<keyword evidence="12" id="KW-1185">Reference proteome</keyword>
<keyword evidence="3" id="KW-1003">Cell membrane</keyword>
<dbReference type="NCBIfam" id="TIGR00711">
    <property type="entry name" value="efflux_EmrB"/>
    <property type="match status" value="1"/>
</dbReference>
<dbReference type="EMBL" id="CP060825">
    <property type="protein sequence ID" value="QNP67495.1"/>
    <property type="molecule type" value="Genomic_DNA"/>
</dbReference>
<organism evidence="11 12">
    <name type="scientific">Streptomyces genisteinicus</name>
    <dbReference type="NCBI Taxonomy" id="2768068"/>
    <lineage>
        <taxon>Bacteria</taxon>
        <taxon>Bacillati</taxon>
        <taxon>Actinomycetota</taxon>
        <taxon>Actinomycetes</taxon>
        <taxon>Kitasatosporales</taxon>
        <taxon>Streptomycetaceae</taxon>
        <taxon>Streptomyces</taxon>
    </lineage>
</organism>
<dbReference type="InterPro" id="IPR036259">
    <property type="entry name" value="MFS_trans_sf"/>
</dbReference>
<feature type="transmembrane region" description="Helical" evidence="9">
    <location>
        <begin position="179"/>
        <end position="201"/>
    </location>
</feature>
<evidence type="ECO:0000256" key="4">
    <source>
        <dbReference type="ARBA" id="ARBA00022692"/>
    </source>
</evidence>
<dbReference type="Gene3D" id="1.20.1720.10">
    <property type="entry name" value="Multidrug resistance protein D"/>
    <property type="match status" value="1"/>
</dbReference>
<evidence type="ECO:0000256" key="8">
    <source>
        <dbReference type="SAM" id="MobiDB-lite"/>
    </source>
</evidence>
<feature type="domain" description="Major facilitator superfamily (MFS) profile" evidence="10">
    <location>
        <begin position="27"/>
        <end position="483"/>
    </location>
</feature>
<feature type="transmembrane region" description="Helical" evidence="9">
    <location>
        <begin position="372"/>
        <end position="391"/>
    </location>
</feature>
<sequence length="507" mass="52038">MDHVSTRLEGGRKPLSPHSDPRRKWLVLAVVGVAQLMVVLDATIVNIALPSAQADLGFSVEDRQWVVSSYAIAFGALLLLGGRLGDLFGRRRLFAVGLTGFALASALGGAAQNFETLIAARVGQGVFGAVLAPAALATVAVTFTEPAERNKAFGVFSAIAGVGAGAGLLLGGVLTDLLSWRWCLYVNIVFAVVALLGVRTIRKDETNHARKVLDLPGALTATAGLFALVLGVSRAETEGWGSTTTLAVLVLGAVLLAAFVLIEQRSDHALLPLRLLADRSRAGAWFAIGALGVTMFGVFLFLTFYLQQNLHYSPWKSGLAFMPLNIAIMIASGVTAGVLLNKVGPRVLISTGLALAALGSLLLAQLDTGSGYAGGVLPGLVAAGLGAGILFPTTFAVGTARVDPGDAGAASAMVNTAQQVGGSVGIALLSTFYAESLRETFAADPSVDRLAADIEGYTTAFWWAAGLSLASAVIAFLVIRNPSRTDTGTGAGTGTTAAGEPAGAHFG</sequence>
<keyword evidence="5 9" id="KW-1133">Transmembrane helix</keyword>
<gene>
    <name evidence="11" type="ORF">IAG43_19615</name>
</gene>
<dbReference type="GO" id="GO:0005886">
    <property type="term" value="C:plasma membrane"/>
    <property type="evidence" value="ECO:0007669"/>
    <property type="project" value="UniProtKB-SubCell"/>
</dbReference>
<dbReference type="InterPro" id="IPR011701">
    <property type="entry name" value="MFS"/>
</dbReference>
<feature type="transmembrane region" description="Helical" evidence="9">
    <location>
        <begin position="318"/>
        <end position="340"/>
    </location>
</feature>
<evidence type="ECO:0000256" key="6">
    <source>
        <dbReference type="ARBA" id="ARBA00023136"/>
    </source>
</evidence>
<proteinExistence type="predicted"/>
<feature type="transmembrane region" description="Helical" evidence="9">
    <location>
        <begin position="283"/>
        <end position="306"/>
    </location>
</feature>
<feature type="transmembrane region" description="Helical" evidence="9">
    <location>
        <begin position="213"/>
        <end position="233"/>
    </location>
</feature>
<feature type="transmembrane region" description="Helical" evidence="9">
    <location>
        <begin position="239"/>
        <end position="262"/>
    </location>
</feature>
<feature type="transmembrane region" description="Helical" evidence="9">
    <location>
        <begin position="347"/>
        <end position="366"/>
    </location>
</feature>